<dbReference type="GO" id="GO:0005525">
    <property type="term" value="F:GTP binding"/>
    <property type="evidence" value="ECO:0007669"/>
    <property type="project" value="UniProtKB-UniRule"/>
</dbReference>
<evidence type="ECO:0000256" key="2">
    <source>
        <dbReference type="ARBA" id="ARBA00020484"/>
    </source>
</evidence>
<dbReference type="AlphaFoldDB" id="A0A6G7B8V5"/>
<dbReference type="InterPro" id="IPR006073">
    <property type="entry name" value="GTP-bd"/>
</dbReference>
<reference evidence="13 14" key="1">
    <citation type="submission" date="2020-02" db="EMBL/GenBank/DDBJ databases">
        <title>Complete genome sequences of six Lactobacillus iners strains isolated from the human vagina.</title>
        <authorList>
            <person name="France M.T."/>
            <person name="Rutt L."/>
            <person name="Narina S."/>
            <person name="Arbaugh S."/>
            <person name="Humphrys M.S."/>
            <person name="Ma B."/>
            <person name="Hayward M.R."/>
            <person name="Relman D."/>
            <person name="Kwon D.S."/>
            <person name="Ravel J."/>
        </authorList>
    </citation>
    <scope>NUCLEOTIDE SEQUENCE [LARGE SCALE GENOMIC DNA]</scope>
    <source>
        <strain evidence="13 14">C0210C1</strain>
    </source>
</reference>
<dbReference type="InterPro" id="IPR004044">
    <property type="entry name" value="KH_dom_type_2"/>
</dbReference>
<dbReference type="FunFam" id="3.30.300.20:FF:000003">
    <property type="entry name" value="GTPase Era"/>
    <property type="match status" value="1"/>
</dbReference>
<protein>
    <recommendedName>
        <fullName evidence="2 8">GTPase Era</fullName>
    </recommendedName>
</protein>
<feature type="region of interest" description="G3" evidence="9">
    <location>
        <begin position="62"/>
        <end position="65"/>
    </location>
</feature>
<organism evidence="13 14">
    <name type="scientific">Lactobacillus iners</name>
    <dbReference type="NCBI Taxonomy" id="147802"/>
    <lineage>
        <taxon>Bacteria</taxon>
        <taxon>Bacillati</taxon>
        <taxon>Bacillota</taxon>
        <taxon>Bacilli</taxon>
        <taxon>Lactobacillales</taxon>
        <taxon>Lactobacillaceae</taxon>
        <taxon>Lactobacillus</taxon>
    </lineage>
</organism>
<evidence type="ECO:0000256" key="9">
    <source>
        <dbReference type="PROSITE-ProRule" id="PRU01050"/>
    </source>
</evidence>
<dbReference type="PROSITE" id="PS50823">
    <property type="entry name" value="KH_TYPE_2"/>
    <property type="match status" value="1"/>
</dbReference>
<sequence>MQNKEYKSGFVALVGRPNVGKSTLLNYLVGEKVAIMSNQPQTTRNKISGIYTNDNEQIIFIDTPGIHKPKNNLDDFMDKSSYSALNDVEAVLFMVDPEPAGKGDMFIIDLLKNVACPVFLIINKIDTVHPDKLLPIIDSYNKLVKFAEIIPISARQGNNIDDLIKTLVKYLPQGPHYYDSEQLTDKPEYFIVAELIREQILQLTHAEVPHSAAVLVDKMSDFDKGKLQIFATIFVEKEGQKGIIIGKNGQMLKNIGMHSRVEIEKLLGDKVNLHLWIKVHKNWRSDPVFLKKIGYNVKDL</sequence>
<comment type="subunit">
    <text evidence="8">Monomer.</text>
</comment>
<feature type="domain" description="Era-type G" evidence="12">
    <location>
        <begin position="7"/>
        <end position="173"/>
    </location>
</feature>
<evidence type="ECO:0000256" key="10">
    <source>
        <dbReference type="RuleBase" id="RU003761"/>
    </source>
</evidence>
<dbReference type="InterPro" id="IPR015946">
    <property type="entry name" value="KH_dom-like_a/b"/>
</dbReference>
<dbReference type="CDD" id="cd04163">
    <property type="entry name" value="Era"/>
    <property type="match status" value="1"/>
</dbReference>
<feature type="domain" description="KH type-2" evidence="11">
    <location>
        <begin position="196"/>
        <end position="281"/>
    </location>
</feature>
<feature type="region of interest" description="G4" evidence="9">
    <location>
        <begin position="123"/>
        <end position="126"/>
    </location>
</feature>
<dbReference type="PROSITE" id="PS51713">
    <property type="entry name" value="G_ERA"/>
    <property type="match status" value="1"/>
</dbReference>
<keyword evidence="8" id="KW-1003">Cell membrane</keyword>
<dbReference type="FunFam" id="3.40.50.300:FF:000094">
    <property type="entry name" value="GTPase Era"/>
    <property type="match status" value="1"/>
</dbReference>
<feature type="region of interest" description="G1" evidence="9">
    <location>
        <begin position="15"/>
        <end position="22"/>
    </location>
</feature>
<dbReference type="SUPFAM" id="SSF52540">
    <property type="entry name" value="P-loop containing nucleoside triphosphate hydrolases"/>
    <property type="match status" value="1"/>
</dbReference>
<comment type="subcellular location">
    <subcellularLocation>
        <location evidence="8">Cytoplasm</location>
    </subcellularLocation>
    <subcellularLocation>
        <location evidence="8">Cell membrane</location>
        <topology evidence="8">Peripheral membrane protein</topology>
    </subcellularLocation>
</comment>
<comment type="similarity">
    <text evidence="1 8 9 10">Belongs to the TRAFAC class TrmE-Era-EngA-EngB-Septin-like GTPase superfamily. Era GTPase family.</text>
</comment>
<evidence type="ECO:0000256" key="5">
    <source>
        <dbReference type="ARBA" id="ARBA00022884"/>
    </source>
</evidence>
<evidence type="ECO:0000256" key="7">
    <source>
        <dbReference type="ARBA" id="ARBA00023136"/>
    </source>
</evidence>
<evidence type="ECO:0000256" key="4">
    <source>
        <dbReference type="ARBA" id="ARBA00022741"/>
    </source>
</evidence>
<keyword evidence="5 8" id="KW-0694">RNA-binding</keyword>
<dbReference type="GO" id="GO:0005829">
    <property type="term" value="C:cytosol"/>
    <property type="evidence" value="ECO:0007669"/>
    <property type="project" value="TreeGrafter"/>
</dbReference>
<evidence type="ECO:0000256" key="8">
    <source>
        <dbReference type="HAMAP-Rule" id="MF_00367"/>
    </source>
</evidence>
<keyword evidence="8" id="KW-0699">rRNA-binding</keyword>
<keyword evidence="4 8" id="KW-0547">Nucleotide-binding</keyword>
<dbReference type="GO" id="GO:0070181">
    <property type="term" value="F:small ribosomal subunit rRNA binding"/>
    <property type="evidence" value="ECO:0007669"/>
    <property type="project" value="UniProtKB-UniRule"/>
</dbReference>
<feature type="region of interest" description="G5" evidence="9">
    <location>
        <begin position="152"/>
        <end position="154"/>
    </location>
</feature>
<dbReference type="NCBIfam" id="NF000908">
    <property type="entry name" value="PRK00089.1"/>
    <property type="match status" value="1"/>
</dbReference>
<keyword evidence="3 8" id="KW-0690">Ribosome biogenesis</keyword>
<dbReference type="InterPro" id="IPR027417">
    <property type="entry name" value="P-loop_NTPase"/>
</dbReference>
<evidence type="ECO:0000256" key="1">
    <source>
        <dbReference type="ARBA" id="ARBA00007921"/>
    </source>
</evidence>
<dbReference type="CDD" id="cd22534">
    <property type="entry name" value="KH-II_Era"/>
    <property type="match status" value="1"/>
</dbReference>
<dbReference type="Proteomes" id="UP000501676">
    <property type="component" value="Chromosome"/>
</dbReference>
<evidence type="ECO:0000256" key="6">
    <source>
        <dbReference type="ARBA" id="ARBA00023134"/>
    </source>
</evidence>
<accession>A0A6G7B8V5</accession>
<feature type="binding site" evidence="8">
    <location>
        <begin position="15"/>
        <end position="22"/>
    </location>
    <ligand>
        <name>GTP</name>
        <dbReference type="ChEBI" id="CHEBI:37565"/>
    </ligand>
</feature>
<dbReference type="EMBL" id="CP049228">
    <property type="protein sequence ID" value="QIH23840.1"/>
    <property type="molecule type" value="Genomic_DNA"/>
</dbReference>
<dbReference type="GO" id="GO:0043024">
    <property type="term" value="F:ribosomal small subunit binding"/>
    <property type="evidence" value="ECO:0007669"/>
    <property type="project" value="TreeGrafter"/>
</dbReference>
<feature type="region of interest" description="G2" evidence="9">
    <location>
        <begin position="41"/>
        <end position="45"/>
    </location>
</feature>
<keyword evidence="6 8" id="KW-0342">GTP-binding</keyword>
<evidence type="ECO:0000259" key="12">
    <source>
        <dbReference type="PROSITE" id="PS51713"/>
    </source>
</evidence>
<dbReference type="GO" id="GO:0005886">
    <property type="term" value="C:plasma membrane"/>
    <property type="evidence" value="ECO:0007669"/>
    <property type="project" value="UniProtKB-SubCell"/>
</dbReference>
<evidence type="ECO:0000313" key="13">
    <source>
        <dbReference type="EMBL" id="QIH23840.1"/>
    </source>
</evidence>
<evidence type="ECO:0000313" key="14">
    <source>
        <dbReference type="Proteomes" id="UP000501676"/>
    </source>
</evidence>
<dbReference type="Pfam" id="PF07650">
    <property type="entry name" value="KH_2"/>
    <property type="match status" value="1"/>
</dbReference>
<dbReference type="Gene3D" id="3.40.50.300">
    <property type="entry name" value="P-loop containing nucleotide triphosphate hydrolases"/>
    <property type="match status" value="1"/>
</dbReference>
<dbReference type="Pfam" id="PF01926">
    <property type="entry name" value="MMR_HSR1"/>
    <property type="match status" value="1"/>
</dbReference>
<dbReference type="GO" id="GO:0003924">
    <property type="term" value="F:GTPase activity"/>
    <property type="evidence" value="ECO:0007669"/>
    <property type="project" value="UniProtKB-UniRule"/>
</dbReference>
<proteinExistence type="inferred from homology"/>
<dbReference type="Gene3D" id="3.30.300.20">
    <property type="match status" value="1"/>
</dbReference>
<dbReference type="NCBIfam" id="TIGR00231">
    <property type="entry name" value="small_GTP"/>
    <property type="match status" value="1"/>
</dbReference>
<dbReference type="PANTHER" id="PTHR42698:SF1">
    <property type="entry name" value="GTPASE ERA, MITOCHONDRIAL"/>
    <property type="match status" value="1"/>
</dbReference>
<feature type="binding site" evidence="8">
    <location>
        <begin position="62"/>
        <end position="66"/>
    </location>
    <ligand>
        <name>GTP</name>
        <dbReference type="ChEBI" id="CHEBI:37565"/>
    </ligand>
</feature>
<dbReference type="NCBIfam" id="TIGR00436">
    <property type="entry name" value="era"/>
    <property type="match status" value="1"/>
</dbReference>
<gene>
    <name evidence="8" type="primary">era</name>
    <name evidence="13" type="ORF">G6Z83_03850</name>
</gene>
<keyword evidence="7 8" id="KW-0472">Membrane</keyword>
<dbReference type="InterPro" id="IPR005662">
    <property type="entry name" value="GTPase_Era-like"/>
</dbReference>
<evidence type="ECO:0000256" key="3">
    <source>
        <dbReference type="ARBA" id="ARBA00022517"/>
    </source>
</evidence>
<evidence type="ECO:0000259" key="11">
    <source>
        <dbReference type="PROSITE" id="PS50823"/>
    </source>
</evidence>
<dbReference type="InterPro" id="IPR030388">
    <property type="entry name" value="G_ERA_dom"/>
</dbReference>
<feature type="binding site" evidence="8">
    <location>
        <begin position="123"/>
        <end position="126"/>
    </location>
    <ligand>
        <name>GTP</name>
        <dbReference type="ChEBI" id="CHEBI:37565"/>
    </ligand>
</feature>
<dbReference type="PANTHER" id="PTHR42698">
    <property type="entry name" value="GTPASE ERA"/>
    <property type="match status" value="1"/>
</dbReference>
<dbReference type="SUPFAM" id="SSF54814">
    <property type="entry name" value="Prokaryotic type KH domain (KH-domain type II)"/>
    <property type="match status" value="1"/>
</dbReference>
<dbReference type="InterPro" id="IPR005225">
    <property type="entry name" value="Small_GTP-bd"/>
</dbReference>
<dbReference type="RefSeq" id="WP_006729911.1">
    <property type="nucleotide sequence ID" value="NZ_CP045664.1"/>
</dbReference>
<comment type="function">
    <text evidence="8">An essential GTPase that binds both GDP and GTP, with rapid nucleotide exchange. Plays a role in 16S rRNA processing and 30S ribosomal subunit biogenesis and possibly also in cell cycle regulation and energy metabolism.</text>
</comment>
<dbReference type="HAMAP" id="MF_00367">
    <property type="entry name" value="GTPase_Era"/>
    <property type="match status" value="1"/>
</dbReference>
<keyword evidence="8" id="KW-0963">Cytoplasm</keyword>
<dbReference type="InterPro" id="IPR009019">
    <property type="entry name" value="KH_sf_prok-type"/>
</dbReference>
<dbReference type="GO" id="GO:0000028">
    <property type="term" value="P:ribosomal small subunit assembly"/>
    <property type="evidence" value="ECO:0007669"/>
    <property type="project" value="TreeGrafter"/>
</dbReference>
<name>A0A6G7B8V5_9LACO</name>